<feature type="signal peptide" evidence="3">
    <location>
        <begin position="1"/>
        <end position="21"/>
    </location>
</feature>
<evidence type="ECO:0000256" key="3">
    <source>
        <dbReference type="SAM" id="SignalP"/>
    </source>
</evidence>
<evidence type="ECO:0000256" key="1">
    <source>
        <dbReference type="SAM" id="MobiDB-lite"/>
    </source>
</evidence>
<dbReference type="GO" id="GO:0005886">
    <property type="term" value="C:plasma membrane"/>
    <property type="evidence" value="ECO:0007669"/>
    <property type="project" value="InterPro"/>
</dbReference>
<dbReference type="PRINTS" id="PR01217">
    <property type="entry name" value="PRICHEXTENSN"/>
</dbReference>
<feature type="compositionally biased region" description="Pro residues" evidence="1">
    <location>
        <begin position="31"/>
        <end position="45"/>
    </location>
</feature>
<dbReference type="Proteomes" id="UP001172457">
    <property type="component" value="Chromosome 4"/>
</dbReference>
<dbReference type="InterPro" id="IPR044981">
    <property type="entry name" value="AGP9/17/18"/>
</dbReference>
<dbReference type="EMBL" id="JARYMX010000004">
    <property type="protein sequence ID" value="KAJ9551900.1"/>
    <property type="molecule type" value="Genomic_DNA"/>
</dbReference>
<keyword evidence="2" id="KW-0812">Transmembrane</keyword>
<feature type="region of interest" description="Disordered" evidence="1">
    <location>
        <begin position="19"/>
        <end position="166"/>
    </location>
</feature>
<sequence>MDRNSIFLTAFICIIVSSVGGQSPSSSPTATPAPPTTTTPPPQAASPPQVAATPPPVASTPPPLASPPPATPPPVASPPPATPPPVASPPPATPPPVASPPPATPPVASPPPAPVAAPPAAVPVSSPAVTPTAAPSPLTLSPPAPPTGAPSPSLTTDLSPAPSATDVSHLRHNFHTIFSRSKDLSHCSNRSSVSELLAGRLPNAERGFVHRVSLLTFGLGSEIWDFSGVEKMGSMVGSMYLKQSQEEQAKHQMKKILLLGILLSLLLVTLIFQPSFANQQQASTNTVFFIRWDDNEREKCIARTSVRKGVRKQRYLTSYCEICCKECKCVPLNNYGNKHECPCYKEKKNIKGKPKCP</sequence>
<feature type="chain" id="PRO_5041436654" evidence="3">
    <location>
        <begin position="22"/>
        <end position="357"/>
    </location>
</feature>
<keyword evidence="3" id="KW-0732">Signal</keyword>
<feature type="compositionally biased region" description="Low complexity" evidence="1">
    <location>
        <begin position="19"/>
        <end position="30"/>
    </location>
</feature>
<accession>A0AA38WGZ7</accession>
<feature type="compositionally biased region" description="Pro residues" evidence="1">
    <location>
        <begin position="53"/>
        <end position="121"/>
    </location>
</feature>
<gene>
    <name evidence="4" type="ORF">OSB04_015945</name>
</gene>
<comment type="caution">
    <text evidence="4">The sequence shown here is derived from an EMBL/GenBank/DDBJ whole genome shotgun (WGS) entry which is preliminary data.</text>
</comment>
<keyword evidence="2" id="KW-1133">Transmembrane helix</keyword>
<dbReference type="PANTHER" id="PTHR37209:SF1">
    <property type="entry name" value="CLASSICAL ARABINOGALACTAN PROTEIN 9"/>
    <property type="match status" value="1"/>
</dbReference>
<feature type="compositionally biased region" description="Pro residues" evidence="1">
    <location>
        <begin position="140"/>
        <end position="149"/>
    </location>
</feature>
<proteinExistence type="predicted"/>
<feature type="compositionally biased region" description="Low complexity" evidence="1">
    <location>
        <begin position="122"/>
        <end position="139"/>
    </location>
</feature>
<organism evidence="4 5">
    <name type="scientific">Centaurea solstitialis</name>
    <name type="common">yellow star-thistle</name>
    <dbReference type="NCBI Taxonomy" id="347529"/>
    <lineage>
        <taxon>Eukaryota</taxon>
        <taxon>Viridiplantae</taxon>
        <taxon>Streptophyta</taxon>
        <taxon>Embryophyta</taxon>
        <taxon>Tracheophyta</taxon>
        <taxon>Spermatophyta</taxon>
        <taxon>Magnoliopsida</taxon>
        <taxon>eudicotyledons</taxon>
        <taxon>Gunneridae</taxon>
        <taxon>Pentapetalae</taxon>
        <taxon>asterids</taxon>
        <taxon>campanulids</taxon>
        <taxon>Asterales</taxon>
        <taxon>Asteraceae</taxon>
        <taxon>Carduoideae</taxon>
        <taxon>Cardueae</taxon>
        <taxon>Centaureinae</taxon>
        <taxon>Centaurea</taxon>
    </lineage>
</organism>
<protein>
    <submittedName>
        <fullName evidence="4">Uncharacterized protein</fullName>
    </submittedName>
</protein>
<reference evidence="4" key="1">
    <citation type="submission" date="2023-03" db="EMBL/GenBank/DDBJ databases">
        <title>Chromosome-scale reference genome and RAD-based genetic map of yellow starthistle (Centaurea solstitialis) reveal putative structural variation and QTLs associated with invader traits.</title>
        <authorList>
            <person name="Reatini B."/>
            <person name="Cang F.A."/>
            <person name="Jiang Q."/>
            <person name="Mckibben M.T.W."/>
            <person name="Barker M.S."/>
            <person name="Rieseberg L.H."/>
            <person name="Dlugosch K.M."/>
        </authorList>
    </citation>
    <scope>NUCLEOTIDE SEQUENCE</scope>
    <source>
        <strain evidence="4">CAN-66</strain>
        <tissue evidence="4">Leaf</tissue>
    </source>
</reference>
<name>A0AA38WGZ7_9ASTR</name>
<feature type="transmembrane region" description="Helical" evidence="2">
    <location>
        <begin position="256"/>
        <end position="272"/>
    </location>
</feature>
<keyword evidence="5" id="KW-1185">Reference proteome</keyword>
<dbReference type="AlphaFoldDB" id="A0AA38WGZ7"/>
<dbReference type="InterPro" id="IPR003854">
    <property type="entry name" value="GASA"/>
</dbReference>
<evidence type="ECO:0000256" key="2">
    <source>
        <dbReference type="SAM" id="Phobius"/>
    </source>
</evidence>
<keyword evidence="2" id="KW-0472">Membrane</keyword>
<evidence type="ECO:0000313" key="5">
    <source>
        <dbReference type="Proteomes" id="UP001172457"/>
    </source>
</evidence>
<evidence type="ECO:0000313" key="4">
    <source>
        <dbReference type="EMBL" id="KAJ9551900.1"/>
    </source>
</evidence>
<dbReference type="PANTHER" id="PTHR37209">
    <property type="entry name" value="LYSINE-RICH ARABINOGALACTAN PROTEIN 17-RELATED"/>
    <property type="match status" value="1"/>
</dbReference>
<dbReference type="Pfam" id="PF02704">
    <property type="entry name" value="GASA"/>
    <property type="match status" value="1"/>
</dbReference>